<dbReference type="OrthoDB" id="9800567at2"/>
<evidence type="ECO:0000313" key="1">
    <source>
        <dbReference type="EMBL" id="TCZ81295.1"/>
    </source>
</evidence>
<sequence>MKQSVIAHQIFKKFGFYEISRYNDNQNADYFYELELQEKPIDEETLSTQSLLQFKVLGQINRIFESLDMQFWLRGGWAIDFILGQVTREHSDIDIVTWLHNRQSLEQTLIEAGFRCAPVSELQTNFYQNELEVSIIYLTRNQAGQITANGFPEWVWRSDALPLRSYTLHHVSTRTLSPQQLLDNLLIYEQGTGRKLRSKDYDSIRILQEIIIEKKSRT</sequence>
<evidence type="ECO:0000313" key="2">
    <source>
        <dbReference type="Proteomes" id="UP000295418"/>
    </source>
</evidence>
<dbReference type="EMBL" id="SKFG01000001">
    <property type="protein sequence ID" value="TCZ81295.1"/>
    <property type="molecule type" value="Genomic_DNA"/>
</dbReference>
<dbReference type="Gene3D" id="3.30.460.40">
    <property type="match status" value="1"/>
</dbReference>
<dbReference type="AlphaFoldDB" id="A0A4R4ERW1"/>
<proteinExistence type="predicted"/>
<dbReference type="InterPro" id="IPR043519">
    <property type="entry name" value="NT_sf"/>
</dbReference>
<dbReference type="InterPro" id="IPR019646">
    <property type="entry name" value="Aminoglyc_AdlTrfase"/>
</dbReference>
<dbReference type="SUPFAM" id="SSF81301">
    <property type="entry name" value="Nucleotidyltransferase"/>
    <property type="match status" value="1"/>
</dbReference>
<gene>
    <name evidence="1" type="ORF">E0485_01415</name>
</gene>
<accession>A0A4R4ERW1</accession>
<comment type="caution">
    <text evidence="1">The sequence shown here is derived from an EMBL/GenBank/DDBJ whole genome shotgun (WGS) entry which is preliminary data.</text>
</comment>
<name>A0A4R4ERW1_9BACL</name>
<keyword evidence="2" id="KW-1185">Reference proteome</keyword>
<reference evidence="1 2" key="1">
    <citation type="submission" date="2019-03" db="EMBL/GenBank/DDBJ databases">
        <authorList>
            <person name="Kim M.K.M."/>
        </authorList>
    </citation>
    <scope>NUCLEOTIDE SEQUENCE [LARGE SCALE GENOMIC DNA]</scope>
    <source>
        <strain evidence="1 2">18JY21-1</strain>
    </source>
</reference>
<dbReference type="Proteomes" id="UP000295418">
    <property type="component" value="Unassembled WGS sequence"/>
</dbReference>
<protein>
    <submittedName>
        <fullName evidence="1">Uncharacterized protein</fullName>
    </submittedName>
</protein>
<dbReference type="Pfam" id="PF10706">
    <property type="entry name" value="Aminoglyc_resit"/>
    <property type="match status" value="1"/>
</dbReference>
<organism evidence="1 2">
    <name type="scientific">Paenibacillus albiflavus</name>
    <dbReference type="NCBI Taxonomy" id="2545760"/>
    <lineage>
        <taxon>Bacteria</taxon>
        <taxon>Bacillati</taxon>
        <taxon>Bacillota</taxon>
        <taxon>Bacilli</taxon>
        <taxon>Bacillales</taxon>
        <taxon>Paenibacillaceae</taxon>
        <taxon>Paenibacillus</taxon>
    </lineage>
</organism>